<accession>A0AAE0BV00</accession>
<dbReference type="PANTHER" id="PTHR13932">
    <property type="entry name" value="COPROPORPHYRINIGEN III OXIDASE"/>
    <property type="match status" value="1"/>
</dbReference>
<dbReference type="GO" id="GO:0003824">
    <property type="term" value="F:catalytic activity"/>
    <property type="evidence" value="ECO:0007669"/>
    <property type="project" value="InterPro"/>
</dbReference>
<dbReference type="SUPFAM" id="SSF102114">
    <property type="entry name" value="Radical SAM enzymes"/>
    <property type="match status" value="1"/>
</dbReference>
<dbReference type="InterPro" id="IPR034505">
    <property type="entry name" value="Coproporphyrinogen-III_oxidase"/>
</dbReference>
<dbReference type="AlphaFoldDB" id="A0AAE0BV00"/>
<dbReference type="EMBL" id="LGRX02032980">
    <property type="protein sequence ID" value="KAK3243301.1"/>
    <property type="molecule type" value="Genomic_DNA"/>
</dbReference>
<dbReference type="GO" id="GO:0051539">
    <property type="term" value="F:4 iron, 4 sulfur cluster binding"/>
    <property type="evidence" value="ECO:0007669"/>
    <property type="project" value="TreeGrafter"/>
</dbReference>
<dbReference type="InterPro" id="IPR007197">
    <property type="entry name" value="rSAM"/>
</dbReference>
<sequence>MRGIRNVRLPTANAGINWGPTVLIKGARTLVVLPLANRKLDCGRVPQRSSDHNIGYRLLRSTICCTPRLPSSLQRSPRKVVDATRRSCSMDAGEVFEDIHPTAAYVHLPFCKRRCHYCDFAIIATGRDGKQDHVLAAMEAYVDTVCKEIESTPVAGGKLHSVFFGGGTPSLLPPALLGRVLAALRLRFGLREDAEISIEVGP</sequence>
<dbReference type="PANTHER" id="PTHR13932:SF5">
    <property type="entry name" value="RADICAL S-ADENOSYL METHIONINE DOMAIN-CONTAINING PROTEIN 1, MITOCHONDRIAL"/>
    <property type="match status" value="1"/>
</dbReference>
<keyword evidence="3" id="KW-1185">Reference proteome</keyword>
<feature type="domain" description="Radical SAM core" evidence="1">
    <location>
        <begin position="105"/>
        <end position="199"/>
    </location>
</feature>
<dbReference type="SFLD" id="SFLDS00029">
    <property type="entry name" value="Radical_SAM"/>
    <property type="match status" value="1"/>
</dbReference>
<comment type="caution">
    <text evidence="2">The sequence shown here is derived from an EMBL/GenBank/DDBJ whole genome shotgun (WGS) entry which is preliminary data.</text>
</comment>
<protein>
    <recommendedName>
        <fullName evidence="1">Radical SAM core domain-containing protein</fullName>
    </recommendedName>
</protein>
<feature type="non-terminal residue" evidence="2">
    <location>
        <position position="202"/>
    </location>
</feature>
<dbReference type="InterPro" id="IPR058240">
    <property type="entry name" value="rSAM_sf"/>
</dbReference>
<dbReference type="Pfam" id="PF04055">
    <property type="entry name" value="Radical_SAM"/>
    <property type="match status" value="1"/>
</dbReference>
<evidence type="ECO:0000313" key="2">
    <source>
        <dbReference type="EMBL" id="KAK3243301.1"/>
    </source>
</evidence>
<gene>
    <name evidence="2" type="ORF">CYMTET_47041</name>
</gene>
<organism evidence="2 3">
    <name type="scientific">Cymbomonas tetramitiformis</name>
    <dbReference type="NCBI Taxonomy" id="36881"/>
    <lineage>
        <taxon>Eukaryota</taxon>
        <taxon>Viridiplantae</taxon>
        <taxon>Chlorophyta</taxon>
        <taxon>Pyramimonadophyceae</taxon>
        <taxon>Pyramimonadales</taxon>
        <taxon>Pyramimonadaceae</taxon>
        <taxon>Cymbomonas</taxon>
    </lineage>
</organism>
<evidence type="ECO:0000313" key="3">
    <source>
        <dbReference type="Proteomes" id="UP001190700"/>
    </source>
</evidence>
<dbReference type="GO" id="GO:0005737">
    <property type="term" value="C:cytoplasm"/>
    <property type="evidence" value="ECO:0007669"/>
    <property type="project" value="TreeGrafter"/>
</dbReference>
<reference evidence="2 3" key="1">
    <citation type="journal article" date="2015" name="Genome Biol. Evol.">
        <title>Comparative Genomics of a Bacterivorous Green Alga Reveals Evolutionary Causalities and Consequences of Phago-Mixotrophic Mode of Nutrition.</title>
        <authorList>
            <person name="Burns J.A."/>
            <person name="Paasch A."/>
            <person name="Narechania A."/>
            <person name="Kim E."/>
        </authorList>
    </citation>
    <scope>NUCLEOTIDE SEQUENCE [LARGE SCALE GENOMIC DNA]</scope>
    <source>
        <strain evidence="2 3">PLY_AMNH</strain>
    </source>
</reference>
<proteinExistence type="predicted"/>
<evidence type="ECO:0000259" key="1">
    <source>
        <dbReference type="Pfam" id="PF04055"/>
    </source>
</evidence>
<name>A0AAE0BV00_9CHLO</name>
<dbReference type="Proteomes" id="UP001190700">
    <property type="component" value="Unassembled WGS sequence"/>
</dbReference>
<dbReference type="GO" id="GO:0006779">
    <property type="term" value="P:porphyrin-containing compound biosynthetic process"/>
    <property type="evidence" value="ECO:0007669"/>
    <property type="project" value="TreeGrafter"/>
</dbReference>